<feature type="binding site" evidence="3">
    <location>
        <position position="50"/>
    </location>
    <ligand>
        <name>a divalent metal cation</name>
        <dbReference type="ChEBI" id="CHEBI:60240"/>
    </ligand>
</feature>
<dbReference type="PANTHER" id="PTHR37302">
    <property type="entry name" value="SLR1116 PROTEIN"/>
    <property type="match status" value="1"/>
</dbReference>
<organism evidence="4 5">
    <name type="scientific">Spartinivicinus marinus</name>
    <dbReference type="NCBI Taxonomy" id="2994442"/>
    <lineage>
        <taxon>Bacteria</taxon>
        <taxon>Pseudomonadati</taxon>
        <taxon>Pseudomonadota</taxon>
        <taxon>Gammaproteobacteria</taxon>
        <taxon>Oceanospirillales</taxon>
        <taxon>Zooshikellaceae</taxon>
        <taxon>Spartinivicinus</taxon>
    </lineage>
</organism>
<dbReference type="InterPro" id="IPR034660">
    <property type="entry name" value="DinB/YfiT-like"/>
</dbReference>
<dbReference type="AlphaFoldDB" id="A0A853I7V0"/>
<dbReference type="InterPro" id="IPR007837">
    <property type="entry name" value="DinB"/>
</dbReference>
<name>A0A853I7V0_9GAMM</name>
<comment type="caution">
    <text evidence="4">The sequence shown here is derived from an EMBL/GenBank/DDBJ whole genome shotgun (WGS) entry which is preliminary data.</text>
</comment>
<proteinExistence type="inferred from homology"/>
<feature type="binding site" evidence="3">
    <location>
        <position position="152"/>
    </location>
    <ligand>
        <name>a divalent metal cation</name>
        <dbReference type="ChEBI" id="CHEBI:60240"/>
    </ligand>
</feature>
<evidence type="ECO:0000256" key="1">
    <source>
        <dbReference type="ARBA" id="ARBA00008635"/>
    </source>
</evidence>
<evidence type="ECO:0000313" key="5">
    <source>
        <dbReference type="Proteomes" id="UP000569732"/>
    </source>
</evidence>
<dbReference type="SUPFAM" id="SSF109854">
    <property type="entry name" value="DinB/YfiT-like putative metalloenzymes"/>
    <property type="match status" value="1"/>
</dbReference>
<sequence length="184" mass="21723">MDIKGHFILMAAYNLRMNQQVISASKTLSNHELNENRGAFFNSIIGTFNHIFVADLIWLTRFSINFEHYSFLSDSLIEYKTPSLLDEILFHHIRYFSINRKRLDLLIQKWMSEDVKEDDFHRSIQYIDTEGKKCERNFAELLYHLFNHQTHHRGQLTTILNQSGIDAGVTDFLVEIPDTYDVYS</sequence>
<dbReference type="Gene3D" id="1.20.120.450">
    <property type="entry name" value="dinb family like domain"/>
    <property type="match status" value="1"/>
</dbReference>
<evidence type="ECO:0000256" key="3">
    <source>
        <dbReference type="PIRSR" id="PIRSR607837-1"/>
    </source>
</evidence>
<comment type="similarity">
    <text evidence="1">Belongs to the DinB family.</text>
</comment>
<dbReference type="EMBL" id="JACCKB010000053">
    <property type="protein sequence ID" value="NYZ68899.1"/>
    <property type="molecule type" value="Genomic_DNA"/>
</dbReference>
<evidence type="ECO:0000256" key="2">
    <source>
        <dbReference type="ARBA" id="ARBA00022723"/>
    </source>
</evidence>
<dbReference type="Proteomes" id="UP000569732">
    <property type="component" value="Unassembled WGS sequence"/>
</dbReference>
<gene>
    <name evidence="4" type="ORF">H0A36_23035</name>
</gene>
<evidence type="ECO:0000313" key="4">
    <source>
        <dbReference type="EMBL" id="NYZ68899.1"/>
    </source>
</evidence>
<dbReference type="GO" id="GO:0046872">
    <property type="term" value="F:metal ion binding"/>
    <property type="evidence" value="ECO:0007669"/>
    <property type="project" value="UniProtKB-KW"/>
</dbReference>
<reference evidence="4 5" key="1">
    <citation type="submission" date="2020-07" db="EMBL/GenBank/DDBJ databases">
        <title>Endozoicomonas sp. nov., isolated from sediment.</title>
        <authorList>
            <person name="Gu T."/>
        </authorList>
    </citation>
    <scope>NUCLEOTIDE SEQUENCE [LARGE SCALE GENOMIC DNA]</scope>
    <source>
        <strain evidence="4 5">SM1973</strain>
    </source>
</reference>
<keyword evidence="5" id="KW-1185">Reference proteome</keyword>
<protein>
    <submittedName>
        <fullName evidence="4">DinB family protein</fullName>
    </submittedName>
</protein>
<feature type="binding site" evidence="3">
    <location>
        <position position="148"/>
    </location>
    <ligand>
        <name>a divalent metal cation</name>
        <dbReference type="ChEBI" id="CHEBI:60240"/>
    </ligand>
</feature>
<dbReference type="Pfam" id="PF05163">
    <property type="entry name" value="DinB"/>
    <property type="match status" value="1"/>
</dbReference>
<dbReference type="RefSeq" id="WP_180570898.1">
    <property type="nucleotide sequence ID" value="NZ_JACCKB010000053.1"/>
</dbReference>
<keyword evidence="2 3" id="KW-0479">Metal-binding</keyword>
<accession>A0A853I7V0</accession>
<dbReference type="PANTHER" id="PTHR37302:SF1">
    <property type="entry name" value="PROTEIN DINB"/>
    <property type="match status" value="1"/>
</dbReference>